<dbReference type="PANTHER" id="PTHR33446:SF2">
    <property type="entry name" value="PROTEIN TONB"/>
    <property type="match status" value="1"/>
</dbReference>
<feature type="domain" description="Peptidase M56" evidence="3">
    <location>
        <begin position="140"/>
        <end position="251"/>
    </location>
</feature>
<gene>
    <name evidence="4" type="ORF">SAMEA4412677_01540</name>
</gene>
<dbReference type="AlphaFoldDB" id="A0A239XF90"/>
<dbReference type="EMBL" id="LT906465">
    <property type="protein sequence ID" value="SNV45501.1"/>
    <property type="molecule type" value="Genomic_DNA"/>
</dbReference>
<keyword evidence="5" id="KW-1185">Reference proteome</keyword>
<dbReference type="InterPro" id="IPR051045">
    <property type="entry name" value="TonB-dependent_transducer"/>
</dbReference>
<dbReference type="PANTHER" id="PTHR33446">
    <property type="entry name" value="PROTEIN TONB-RELATED"/>
    <property type="match status" value="1"/>
</dbReference>
<dbReference type="Pfam" id="PF05569">
    <property type="entry name" value="Peptidase_M56"/>
    <property type="match status" value="1"/>
</dbReference>
<dbReference type="Gene3D" id="3.30.1150.10">
    <property type="match status" value="1"/>
</dbReference>
<dbReference type="Proteomes" id="UP000215196">
    <property type="component" value="Chromosome 1"/>
</dbReference>
<feature type="compositionally biased region" description="Basic and acidic residues" evidence="1">
    <location>
        <begin position="344"/>
        <end position="354"/>
    </location>
</feature>
<proteinExistence type="predicted"/>
<accession>A0A239XF90</accession>
<feature type="transmembrane region" description="Helical" evidence="2">
    <location>
        <begin position="176"/>
        <end position="195"/>
    </location>
</feature>
<evidence type="ECO:0000256" key="2">
    <source>
        <dbReference type="SAM" id="Phobius"/>
    </source>
</evidence>
<feature type="region of interest" description="Disordered" evidence="1">
    <location>
        <begin position="319"/>
        <end position="388"/>
    </location>
</feature>
<keyword evidence="2" id="KW-0472">Membrane</keyword>
<evidence type="ECO:0000313" key="5">
    <source>
        <dbReference type="Proteomes" id="UP000215196"/>
    </source>
</evidence>
<dbReference type="CDD" id="cd07341">
    <property type="entry name" value="M56_BlaR1_MecR1_like"/>
    <property type="match status" value="1"/>
</dbReference>
<name>A0A239XF90_9FLAO</name>
<dbReference type="KEGG" id="ctak:4412677_01540"/>
<dbReference type="InterPro" id="IPR008756">
    <property type="entry name" value="Peptidase_M56"/>
</dbReference>
<feature type="transmembrane region" description="Helical" evidence="2">
    <location>
        <begin position="34"/>
        <end position="55"/>
    </location>
</feature>
<sequence>METYLLKMILCSFILIGFYYLILERQKSHHFKRFYLLSSILFSMLIPFMSITYGVEKEVSEKLIFIESQGEAMTPIVAEQSIFTFENIIYGVYILVTTILLVRFLISLNALRKEIASGKKIKKENYTLVLQEEKLTAHSFWNYIFLNRKDFEDGKIDEKIIRHEELHLNQKHSFDVVLIEFLLTVFWFNPAFYFYKKAMLTNHEFLADEHVLKYDGNIRSYQQLLLTELISERILFTNQFNLSNTKKRIKMMTTPNNKKSKFYSWLTLPLAAGLFFVFVEKVPAQKEENSSKNVKGGHEVPQAKIKNFEKELNKSVESGTILSANADTVKPKQSADRSIPPPPPKEEMDSEKSPVAENPPPPPLSLNPKEEKSLREAQSEVDKLPMYPGGINSMRAKVANNFDVSKMKGNEGLLKATVYFVIDENGNTSNFTAEGENSIFNKEALLATKAANTTVKWEPALKDGKPVKYMFKLPLIMSFEAFDKK</sequence>
<keyword evidence="2" id="KW-0812">Transmembrane</keyword>
<dbReference type="GO" id="GO:0098797">
    <property type="term" value="C:plasma membrane protein complex"/>
    <property type="evidence" value="ECO:0007669"/>
    <property type="project" value="TreeGrafter"/>
</dbReference>
<dbReference type="GO" id="GO:0031992">
    <property type="term" value="F:energy transducer activity"/>
    <property type="evidence" value="ECO:0007669"/>
    <property type="project" value="TreeGrafter"/>
</dbReference>
<feature type="transmembrane region" description="Helical" evidence="2">
    <location>
        <begin position="6"/>
        <end position="22"/>
    </location>
</feature>
<evidence type="ECO:0000256" key="1">
    <source>
        <dbReference type="SAM" id="MobiDB-lite"/>
    </source>
</evidence>
<reference evidence="4 5" key="1">
    <citation type="submission" date="2017-06" db="EMBL/GenBank/DDBJ databases">
        <authorList>
            <consortium name="Pathogen Informatics"/>
        </authorList>
    </citation>
    <scope>NUCLEOTIDE SEQUENCE [LARGE SCALE GENOMIC DNA]</scope>
    <source>
        <strain evidence="4 5">NCTC13490</strain>
    </source>
</reference>
<feature type="transmembrane region" description="Helical" evidence="2">
    <location>
        <begin position="88"/>
        <end position="111"/>
    </location>
</feature>
<evidence type="ECO:0000259" key="3">
    <source>
        <dbReference type="Pfam" id="PF05569"/>
    </source>
</evidence>
<keyword evidence="2" id="KW-1133">Transmembrane helix</keyword>
<organism evidence="4 5">
    <name type="scientific">Chryseobacterium taklimakanense</name>
    <dbReference type="NCBI Taxonomy" id="536441"/>
    <lineage>
        <taxon>Bacteria</taxon>
        <taxon>Pseudomonadati</taxon>
        <taxon>Bacteroidota</taxon>
        <taxon>Flavobacteriia</taxon>
        <taxon>Flavobacteriales</taxon>
        <taxon>Weeksellaceae</taxon>
        <taxon>Chryseobacterium group</taxon>
        <taxon>Chryseobacterium</taxon>
    </lineage>
</organism>
<dbReference type="SUPFAM" id="SSF74653">
    <property type="entry name" value="TolA/TonB C-terminal domain"/>
    <property type="match status" value="1"/>
</dbReference>
<feature type="compositionally biased region" description="Basic and acidic residues" evidence="1">
    <location>
        <begin position="368"/>
        <end position="383"/>
    </location>
</feature>
<evidence type="ECO:0000313" key="4">
    <source>
        <dbReference type="EMBL" id="SNV45501.1"/>
    </source>
</evidence>
<feature type="transmembrane region" description="Helical" evidence="2">
    <location>
        <begin position="262"/>
        <end position="279"/>
    </location>
</feature>
<protein>
    <submittedName>
        <fullName evidence="4">Antirepressor regulating drug resistance, predicted signal transduction N-terminal membrane component</fullName>
    </submittedName>
</protein>